<dbReference type="GO" id="GO:0019888">
    <property type="term" value="F:protein phosphatase regulator activity"/>
    <property type="evidence" value="ECO:0007669"/>
    <property type="project" value="TreeGrafter"/>
</dbReference>
<sequence>MNWSVRRPPAQVLKLLDEVKAGRSVSPGSPSKKASLVASSVPGHVYTASTPPLSPRKSGGISSPFSVSPGTHNATKLGSPPIAIPQFYFPGAARSSAYKAAVDKVDAFFAVYPQGLSLDNLKALLKQVFSLPTSLAYPLFYKMTPGEEGLVSRASLISWLDRAGFWAQDAAGRAYRILCAPGATGVTPADLKPERYAETVIHCVFYALDRSGTGRLRLRELRRGDLLDALGEVDEQDDINRVSRYFSYEHFYVIYCKFWDLDTDHDFMLSRDDLLRYGNHALTFRIIERIFSQAARPFSTGNPAQMGYEDFVWFILSEEDKTTDTSLEYWFRSCDLDGDGVLHSSELYYFYEEQVHRMECLSQETVSFSDVMGQLHDMLNPENPSFYTLQDLKRNRLISGTLFNVLFNLNKFVQFETRDPFQARQEREEAGVSDWDRFARQEYMRLAVEDDADVDSVDAAAAAWGGSALEVDL</sequence>
<organism evidence="4 5">
    <name type="scientific">Prototheca wickerhamii</name>
    <dbReference type="NCBI Taxonomy" id="3111"/>
    <lineage>
        <taxon>Eukaryota</taxon>
        <taxon>Viridiplantae</taxon>
        <taxon>Chlorophyta</taxon>
        <taxon>core chlorophytes</taxon>
        <taxon>Trebouxiophyceae</taxon>
        <taxon>Chlorellales</taxon>
        <taxon>Chlorellaceae</taxon>
        <taxon>Prototheca</taxon>
    </lineage>
</organism>
<keyword evidence="1" id="KW-0479">Metal-binding</keyword>
<evidence type="ECO:0000256" key="2">
    <source>
        <dbReference type="ARBA" id="ARBA00022837"/>
    </source>
</evidence>
<dbReference type="GO" id="GO:0005509">
    <property type="term" value="F:calcium ion binding"/>
    <property type="evidence" value="ECO:0007669"/>
    <property type="project" value="InterPro"/>
</dbReference>
<dbReference type="Pfam" id="PF13499">
    <property type="entry name" value="EF-hand_7"/>
    <property type="match status" value="1"/>
</dbReference>
<feature type="domain" description="EF-hand" evidence="3">
    <location>
        <begin position="322"/>
        <end position="357"/>
    </location>
</feature>
<dbReference type="EMBL" id="JASFZW010000002">
    <property type="protein sequence ID" value="KAK2080070.1"/>
    <property type="molecule type" value="Genomic_DNA"/>
</dbReference>
<name>A0AAD9MLQ4_PROWI</name>
<dbReference type="SUPFAM" id="SSF47473">
    <property type="entry name" value="EF-hand"/>
    <property type="match status" value="1"/>
</dbReference>
<dbReference type="Gene3D" id="1.10.238.10">
    <property type="entry name" value="EF-hand"/>
    <property type="match status" value="1"/>
</dbReference>
<dbReference type="GO" id="GO:0000159">
    <property type="term" value="C:protein phosphatase type 2A complex"/>
    <property type="evidence" value="ECO:0007669"/>
    <property type="project" value="TreeGrafter"/>
</dbReference>
<evidence type="ECO:0000313" key="4">
    <source>
        <dbReference type="EMBL" id="KAK2080070.1"/>
    </source>
</evidence>
<proteinExistence type="predicted"/>
<reference evidence="4" key="1">
    <citation type="submission" date="2021-01" db="EMBL/GenBank/DDBJ databases">
        <authorList>
            <person name="Eckstrom K.M.E."/>
        </authorList>
    </citation>
    <scope>NUCLEOTIDE SEQUENCE</scope>
    <source>
        <strain evidence="4">UVCC 0001</strain>
    </source>
</reference>
<dbReference type="PANTHER" id="PTHR14095:SF0">
    <property type="entry name" value="MIP22305P"/>
    <property type="match status" value="1"/>
</dbReference>
<dbReference type="Pfam" id="PF17958">
    <property type="entry name" value="EF-hand_13"/>
    <property type="match status" value="1"/>
</dbReference>
<comment type="caution">
    <text evidence="4">The sequence shown here is derived from an EMBL/GenBank/DDBJ whole genome shotgun (WGS) entry which is preliminary data.</text>
</comment>
<dbReference type="AlphaFoldDB" id="A0AAD9MLQ4"/>
<evidence type="ECO:0000313" key="5">
    <source>
        <dbReference type="Proteomes" id="UP001255856"/>
    </source>
</evidence>
<evidence type="ECO:0000259" key="3">
    <source>
        <dbReference type="PROSITE" id="PS50222"/>
    </source>
</evidence>
<accession>A0AAD9MLQ4</accession>
<protein>
    <recommendedName>
        <fullName evidence="3">EF-hand domain-containing protein</fullName>
    </recommendedName>
</protein>
<keyword evidence="5" id="KW-1185">Reference proteome</keyword>
<dbReference type="CDD" id="cd21504">
    <property type="entry name" value="PPP2R3A_B-like"/>
    <property type="match status" value="1"/>
</dbReference>
<dbReference type="InterPro" id="IPR002048">
    <property type="entry name" value="EF_hand_dom"/>
</dbReference>
<dbReference type="PROSITE" id="PS50222">
    <property type="entry name" value="EF_HAND_2"/>
    <property type="match status" value="1"/>
</dbReference>
<keyword evidence="2" id="KW-0106">Calcium</keyword>
<dbReference type="InterPro" id="IPR011992">
    <property type="entry name" value="EF-hand-dom_pair"/>
</dbReference>
<dbReference type="Gene3D" id="1.10.238.220">
    <property type="match status" value="1"/>
</dbReference>
<gene>
    <name evidence="4" type="ORF">QBZ16_002466</name>
</gene>
<dbReference type="PANTHER" id="PTHR14095">
    <property type="entry name" value="PHOSPHATASE 2A REGULATORY SUBUNIT-RELATED"/>
    <property type="match status" value="1"/>
</dbReference>
<dbReference type="InterPro" id="IPR041534">
    <property type="entry name" value="EF-hand_13"/>
</dbReference>
<dbReference type="Proteomes" id="UP001255856">
    <property type="component" value="Unassembled WGS sequence"/>
</dbReference>
<dbReference type="Gene3D" id="1.10.238.230">
    <property type="match status" value="1"/>
</dbReference>
<evidence type="ECO:0000256" key="1">
    <source>
        <dbReference type="ARBA" id="ARBA00022723"/>
    </source>
</evidence>
<dbReference type="FunFam" id="1.10.238.10:FF:000025">
    <property type="entry name" value="serine/threonine-protein phosphatase 2A regulatory subunit B'' subunit alpha"/>
    <property type="match status" value="1"/>
</dbReference>